<dbReference type="NCBIfam" id="TIGR01733">
    <property type="entry name" value="AA-adenyl-dom"/>
    <property type="match status" value="1"/>
</dbReference>
<name>A0ABQ7IK12_9HELO</name>
<dbReference type="Gene3D" id="3.30.559.10">
    <property type="entry name" value="Chloramphenicol acetyltransferase-like domain"/>
    <property type="match status" value="5"/>
</dbReference>
<dbReference type="SUPFAM" id="SSF52777">
    <property type="entry name" value="CoA-dependent acyltransferases"/>
    <property type="match status" value="10"/>
</dbReference>
<feature type="domain" description="Carrier" evidence="5">
    <location>
        <begin position="4116"/>
        <end position="4189"/>
    </location>
</feature>
<dbReference type="Pfam" id="PF00501">
    <property type="entry name" value="AMP-binding"/>
    <property type="match status" value="3"/>
</dbReference>
<dbReference type="Gene3D" id="1.10.1200.10">
    <property type="entry name" value="ACP-like"/>
    <property type="match status" value="5"/>
</dbReference>
<gene>
    <name evidence="6" type="ORF">EAE98_006537</name>
</gene>
<dbReference type="InterPro" id="IPR010071">
    <property type="entry name" value="AA_adenyl_dom"/>
</dbReference>
<evidence type="ECO:0000256" key="1">
    <source>
        <dbReference type="ARBA" id="ARBA00022450"/>
    </source>
</evidence>
<dbReference type="Gene3D" id="3.30.559.30">
    <property type="entry name" value="Nonribosomal peptide synthetase, condensation domain"/>
    <property type="match status" value="5"/>
</dbReference>
<dbReference type="NCBIfam" id="NF003417">
    <property type="entry name" value="PRK04813.1"/>
    <property type="match status" value="3"/>
</dbReference>
<protein>
    <recommendedName>
        <fullName evidence="5">Carrier domain-containing protein</fullName>
    </recommendedName>
</protein>
<feature type="compositionally biased region" description="Basic and acidic residues" evidence="4">
    <location>
        <begin position="4434"/>
        <end position="4444"/>
    </location>
</feature>
<dbReference type="Gene3D" id="3.30.300.30">
    <property type="match status" value="3"/>
</dbReference>
<dbReference type="Pfam" id="PF00668">
    <property type="entry name" value="Condensation"/>
    <property type="match status" value="5"/>
</dbReference>
<reference evidence="6 7" key="1">
    <citation type="journal article" date="2020" name="Genome Biol. Evol.">
        <title>Comparative genomics of Sclerotiniaceae.</title>
        <authorList>
            <person name="Valero Jimenez C.A."/>
            <person name="Steentjes M."/>
            <person name="Scholten O.E."/>
            <person name="Van Kan J.A.L."/>
        </authorList>
    </citation>
    <scope>NUCLEOTIDE SEQUENCE [LARGE SCALE GENOMIC DNA]</scope>
    <source>
        <strain evidence="6 7">B1</strain>
    </source>
</reference>
<dbReference type="RefSeq" id="XP_038809405.1">
    <property type="nucleotide sequence ID" value="XM_038954160.1"/>
</dbReference>
<feature type="region of interest" description="Disordered" evidence="4">
    <location>
        <begin position="4425"/>
        <end position="4452"/>
    </location>
</feature>
<dbReference type="PROSITE" id="PS00455">
    <property type="entry name" value="AMP_BINDING"/>
    <property type="match status" value="3"/>
</dbReference>
<keyword evidence="1" id="KW-0596">Phosphopantetheine</keyword>
<dbReference type="InterPro" id="IPR045851">
    <property type="entry name" value="AMP-bd_C_sf"/>
</dbReference>
<dbReference type="InterPro" id="IPR000873">
    <property type="entry name" value="AMP-dep_synth/lig_dom"/>
</dbReference>
<feature type="domain" description="Carrier" evidence="5">
    <location>
        <begin position="798"/>
        <end position="874"/>
    </location>
</feature>
<dbReference type="InterPro" id="IPR020845">
    <property type="entry name" value="AMP-binding_CS"/>
</dbReference>
<dbReference type="InterPro" id="IPR042099">
    <property type="entry name" value="ANL_N_sf"/>
</dbReference>
<feature type="domain" description="Carrier" evidence="5">
    <location>
        <begin position="1901"/>
        <end position="1977"/>
    </location>
</feature>
<comment type="caution">
    <text evidence="6">The sequence shown here is derived from an EMBL/GenBank/DDBJ whole genome shotgun (WGS) entry which is preliminary data.</text>
</comment>
<feature type="domain" description="Carrier" evidence="5">
    <location>
        <begin position="3559"/>
        <end position="3635"/>
    </location>
</feature>
<dbReference type="Gene3D" id="3.40.50.12780">
    <property type="entry name" value="N-terminal domain of ligase-like"/>
    <property type="match status" value="3"/>
</dbReference>
<dbReference type="InterPro" id="IPR001242">
    <property type="entry name" value="Condensation_dom"/>
</dbReference>
<dbReference type="PANTHER" id="PTHR45527">
    <property type="entry name" value="NONRIBOSOMAL PEPTIDE SYNTHETASE"/>
    <property type="match status" value="1"/>
</dbReference>
<dbReference type="EMBL" id="RCSX01000014">
    <property type="protein sequence ID" value="KAF7926242.1"/>
    <property type="molecule type" value="Genomic_DNA"/>
</dbReference>
<dbReference type="InterPro" id="IPR036736">
    <property type="entry name" value="ACP-like_sf"/>
</dbReference>
<dbReference type="PROSITE" id="PS50075">
    <property type="entry name" value="CARRIER"/>
    <property type="match status" value="5"/>
</dbReference>
<dbReference type="CDD" id="cd05918">
    <property type="entry name" value="A_NRPS_SidN3_like"/>
    <property type="match status" value="1"/>
</dbReference>
<feature type="domain" description="Carrier" evidence="5">
    <location>
        <begin position="3010"/>
        <end position="3086"/>
    </location>
</feature>
<accession>A0ABQ7IK12</accession>
<evidence type="ECO:0000313" key="7">
    <source>
        <dbReference type="Proteomes" id="UP000783213"/>
    </source>
</evidence>
<dbReference type="CDD" id="cd19542">
    <property type="entry name" value="CT_NRPS-like"/>
    <property type="match status" value="2"/>
</dbReference>
<evidence type="ECO:0000256" key="3">
    <source>
        <dbReference type="ARBA" id="ARBA00022598"/>
    </source>
</evidence>
<dbReference type="PANTHER" id="PTHR45527:SF2">
    <property type="entry name" value="FERRICROCIN SYNTHETASE (NONRIBOSOMAL PEPTIDE SIDEROPHORE SYNTHASE ) (EUROFUNG)"/>
    <property type="match status" value="1"/>
</dbReference>
<dbReference type="GeneID" id="62233311"/>
<proteinExistence type="predicted"/>
<keyword evidence="3" id="KW-0436">Ligase</keyword>
<evidence type="ECO:0000256" key="2">
    <source>
        <dbReference type="ARBA" id="ARBA00022553"/>
    </source>
</evidence>
<evidence type="ECO:0000313" key="6">
    <source>
        <dbReference type="EMBL" id="KAF7926242.1"/>
    </source>
</evidence>
<dbReference type="InterPro" id="IPR020806">
    <property type="entry name" value="PKS_PP-bd"/>
</dbReference>
<dbReference type="InterPro" id="IPR009081">
    <property type="entry name" value="PP-bd_ACP"/>
</dbReference>
<dbReference type="SUPFAM" id="SSF56801">
    <property type="entry name" value="Acetyl-CoA synthetase-like"/>
    <property type="match status" value="3"/>
</dbReference>
<keyword evidence="2" id="KW-0597">Phosphoprotein</keyword>
<dbReference type="SUPFAM" id="SSF47336">
    <property type="entry name" value="ACP-like"/>
    <property type="match status" value="5"/>
</dbReference>
<dbReference type="Pfam" id="PF00550">
    <property type="entry name" value="PP-binding"/>
    <property type="match status" value="5"/>
</dbReference>
<evidence type="ECO:0000259" key="5">
    <source>
        <dbReference type="PROSITE" id="PS50075"/>
    </source>
</evidence>
<sequence length="4700" mass="518166">MDSIIPNTTFPPLDTAYRNLADSHVSRGELNRNRSRNDSETYLKSIKKTFSFGEWNFDRSAIHESYAQFVAAFTGHDEVAFYASSDISPNSPTTDNSQECGIIHGRLTEESQSEQDSRPLISWEFIQDIPQSMKSLDFALYITKSRDVTSPSDITPFTIVITVEDSTIIESTLSYDPSLLPASDAPHIFDAVISYLRRSPSSDAEAVANESILNFPPLIRPPSFVEDEKVSDLQSEKVLLHSAFERRVTQHPNRVALDFLQSQGSESKTPVRRTFTYSELNEITTSLAEYILVSRDKQESGSSKFVPVLLSTSAELYVAYLAILKAGLAFCPLPIEAPPQRLKDIHEDLMPQIVLGSEQYRHKLSAISSESMKWIDIESFIHMRTRDGITTQNPPSLRTVASPEENDVAYIMYTSGSTGKPKGVQITHLAAACSIASHAITSKLPPSSEGIPRWFQFAAPTFDPSLMEIFVTLSSGATLCSASRDLILTDFEAVVSELQATVMMATPSMAALLRRSKLTSLKSLWTMGETVLRKNIEDFARLPSPDQSSELCNAYGPTEAAINCTLIPNFHPDDRGSIIGPALPTCSLLVVDTSSGSVKPVPRGFAGELAIGGPQVSVGYLNRPEQNAKAFVVSPKFGRLYLTGDKARIVTDRRGQHVVEFLGRMDTSQVKLSGRRVDLGEIDTVVASCAGIKEAVTVSYKRFANQAGSEEAVCFIILDADNTKEDVEARCRENAARLLPSYMCPSKYFVLSQMPRSLAGKIDRKSLSAMTEKLWNEECSKTTNSLQNGEDASSNSIGVQDEIERLICNLLSELVGSTANLNSNTNLFSLGIDSLKAIRFLQLARDASITELSIADVLGGATPLKLRNTIVERRKNDTGEAPTHDFAGASISFDEFEAKHRPICSESLGISPEDIAKILPTTATQSGMLASFLRSSKDNKHYIHNSVHHINSSVDISRLKNSWITTVQRHESYRMVFVAIDDALSPFGQCVLKESSNLSVPNWKVVTCESDDPQIIDQCIQSTLRQAENETILDRPPYQMTLIQSTTKTFFTFSVFHGIFDGASLQLLFDEVDLVYRGSDIPRRTEISTAVNMHYGSDPTQTIEFWTSQLKDCDPVPFPPLTGLKPETMTKLPLTTSIKASIGIDGLRDGAMNCSTSPLSILQAAWALILATYKDSIHSSTFGSVISGRLDEDSKVCMGPTFTTVPINIPAQLLEAKATSVSSILHAIAKINAESLGHLQIPLNSIVAPNGGLYYDTLLAFQDFSTGTNHSELWSKVDYPAMANDFAVMIEIWPEVDGSLRLRATYTDEFLNNESATLMLQQFSDLISFVIRNPENSYMDGRYATAPSIYPQVMSTELTGAGALLHTEFERNTKMNPEDIALIFMNDFTGQDPAGNVKWTYAELDRKANTLASYLVERYGPLENKVVPFSMYKSPELYVAILGILKAGGAWCPIDPTFPASRRHDLIVRTDANMLLVANDTVSQDAQAIPQGVVLIDISENNATNSTFSYDETKPSSLPIIRSNSMAYLIWTSGTTGLPKGVQVQHSAAATAMQSLKESIPVSRSGAVRCLQFSQPTFDVFVQDLFYTWGLRGTVIAAPKDVMLGSFPDLANATNATHAHLTPAFATIVSRAHCQTLEVVTMIGEALPQPVADDWSQNMLAYNTYGPAEVSVVSTVKQFGGFENSFKSTNVGLPLPSVGVFVLNNERVVMRHGVGELALSGPQVARGYWKDLSKAEEKFHWNESCGAHIYMTGDIVRQLHDGSLEFVGRSDDLVKINGMRVELSEISFALSHCHPDTEQAVTMLMARPDRPTKVLVTFLSVPSIPAQDLLITNKRAVEVAKAAIAASKANLPEHMIPSVFVVLNRIPVTASAKIDRKALSCAYEALDLEAWESNFTSTQDSAWTEEEERLLEHFATFLGTESKTFRSNSRLATLGFDSIAAVRFTARLKTAGYKVSAAHMLHCQTIAELCNLFNNPASNSTCLDSSSRLIEVFHCEWFPKVAEISSIGDKAFSVCPTLPLQENLLSETFRNYEYYWSNHFFNLSDNIDLELLKAAWFKVAQNNEALRIGFLPTALVSAKANSGFGASTFLQLIYQKPSVDWSVVKVPNEDFSTTAKTHAQQIARKHQTSAFINSPWAVVVFERNDVRTMMFSIHHTIHDGPSLKFIIDDLHAAYTSQENLSPRHQIREAIALSFMQRTSPQEDMAFWKNTLKDFVSEADDSVEKLAPENKSRTYNTVSIPLSVPISKLQTTAQEFHCSSANSILRAAWACMVSDFLETDQKIVIGEVLSERLASSSLEDIIGPLVSLTPVPIFTSGTAREIVSKHDSMNVAAYNHRDASPGMLRKLIGRPKFQPLYPAVFVFHPRNTESEHKHELWNEIEDFLGLNVEHDLTLNVEENANGGFDLVVSVEAGVLDIPGVEVLSKQLDALIAAMISHPDTSIQELTNFFPTELIAVSKYREMNLHPVVDLNNPLCWFEHWAETHPDWAAAEIAESIGRDSSIIHTWSYAKLDQEANRVATFIASYGIHGRMIGMCLGRTLTAFAVTVGIYKSGNTYLPIDESLPIERKTFLLKDSNSAIFFSEETVDFVPEGCLLVNVNRDQYQSDRDVALKVKKSKDAVAYLLYTSGSTGNPKGVLISCGNLTSFCEAQSEFICEYVPATRVLGGVGRFLGLASRAFDVHVAEMFLAWRHGLSCITGVKSMLLDDLPMALQELKITHAGFVPSLLDQCGLIPSDVPLLRYLGVGGEKISQRTLETWGDSESVTLINAYGPTEATIGCASSPIVNSKVNMRNVGRPLGDTVAHVLIPGTLTYAKRGVEGELCLTGSLVGIGYHNRDTVAFVENFHGGKMYRTGDLVRLMPDDTIEIFGRSDDQTKIRGQRLELGEVSEAVRALLPAGSNVSSLITKHPELSRMQLISFVASNAKAAGIDEKVEMLDTFEQINVSIRAGCRERLPGYMVPDVVIPISFLPLAPMSGKADVKQLKALFASIPLSHLLSAEKGQSTGNRTVTVRELDEQELAVVEILKSVVPATSAEFTPSTNIFEVGVDSLVAISLSTLMRKAGYTCSVADVLSISTVEELALLPRADITPEQAARNRENALKKIARVEAAFRESPLGKNFGMNVESARPCLPVQEAVVARSLNKEAGALYVNHITFELSSDINISKLSQAWKACATVNEILRTCFCQINDDILQAVLKNESFDMPWAEHVYSKSSRHCTPDKMQEAISLDIMQNIENTPPIRLNIFTEGSSKSILLMSMHHALYDAESLAVLMQDILMRYQDIPTPERPSAGALVEYVASQDELAAKKFWVNKLGDYSPSPFLNEVINEEEKTEAQVSTRILKTNLNALEAFASKLHVTLPSLTQAIFGLAMAKLLSINDFVFGLVLSGRTVTIPNIEKILAPTITTVPQRIDLRKSDATILDILTALQKSSGQMLQFQHSSPRSIHKWVEADRPLFNCLFSFMKTGEEESDNGLWKLLDSHMPPDYPFAVEFEARHPSNDLVIRAGYTPEFGSASKVDNLLEMIELLIDTISKNDNISIKSLGIQSNHSISSSSEIFDDGEELPEEQTIKTVLLGLGDFASEDVSRTSTFFRLGIDSVIAIRFAKELRNIGLPVSSSDIGRHPSIAALARAVSSKSKLQSTAEPAVAKTTNLLHQHKASIPLLAEDDKITDIYPSTPLQTGILTQTVATGGKLYLHHPAVKLSPNIDIARLKKAWTSVIEAHDILRTTFHYFEGATHPWLAAVHAKPAIQWIEEQASGWIDQSIEKIIETTRFPTPESFSLTPLKITILHSSFMKVLVVSIHHSLYDGFSLPLIFDSLSSAYSHGISKPVTPFSEAAKLITERQGKSVEFWLNRLDKYQSIALPSSTVPADTTSLAQTTIQMPVSEILRRCQEMNINLQSAALLAYAKTLFCFVKRRDIVFGHVVSGRSLPLPEVEHILGPLFNTVPFRVVLDNPVLGNQDYASQIQDVVIQGQENQHASLSTIQKLWRRKNIFTDAPLLDALFVFQKVGKTDGQKEKLWSVMDGGESRDATEYGLNVEIEQGEDEVIVSAGSPAGRINTEDLNLICKTFDEVLRDILENPQRSVVAHPKQLQDLPLERIPQSKVENVEDHRDVADAPMLEVVRAALAEVANLPTDSVTLQTSIFSLGVDSIAAIRVASICRRRDVSISVADILQGNSLGGIVRILVARSKVNTPPQDATTEFLSPEAKASALSLLKYPKDTVQEILPAMAGQEYHLASWLKCGRTFYEPTWAFQAREKIETVRLRTVWRNLQLRHPILRTVFTAPTPESAYQIVLKPEVITDGTFTVIPAQSTDEDLISAVQRQVHHWAQRPSTLFTPPISLCVVQTATTDAVLFRIHHSLYDAWSMIALIKEVCTLYTQPSSILPPTPDFISYVKYTHSSLSSPSSLLAQKSYWKSSLRSAQPTILSPSTEPENNKETHHQNQDQDQTQTQNTTQTFLLLQNSIPHLHTLQTLARTHNTSINTILMLAFARALSHLTHTTHPTFGFFQVGRASSFHGAETVLAPTVNLLPVSIPVSGRAERDLLLAIQQDMSQRVAWEQSSLRDVVTWAMEESQGQPRPLFNASLNLLFHAPGRNAPPSSSSTPTNQAPELLTPLPIGVPTNFAPKRKIKGETAVQRIETGYLATQNVFVDVGEGENDCIDFGVKADAVLMDEAEIKRFVEGIAREVEGIRMALGSVEE</sequence>
<evidence type="ECO:0000256" key="4">
    <source>
        <dbReference type="SAM" id="MobiDB-lite"/>
    </source>
</evidence>
<keyword evidence="7" id="KW-1185">Reference proteome</keyword>
<organism evidence="6 7">
    <name type="scientific">Botrytis deweyae</name>
    <dbReference type="NCBI Taxonomy" id="2478750"/>
    <lineage>
        <taxon>Eukaryota</taxon>
        <taxon>Fungi</taxon>
        <taxon>Dikarya</taxon>
        <taxon>Ascomycota</taxon>
        <taxon>Pezizomycotina</taxon>
        <taxon>Leotiomycetes</taxon>
        <taxon>Helotiales</taxon>
        <taxon>Sclerotiniaceae</taxon>
        <taxon>Botrytis</taxon>
    </lineage>
</organism>
<dbReference type="SMART" id="SM00823">
    <property type="entry name" value="PKS_PP"/>
    <property type="match status" value="5"/>
</dbReference>
<dbReference type="InterPro" id="IPR023213">
    <property type="entry name" value="CAT-like_dom_sf"/>
</dbReference>
<dbReference type="Proteomes" id="UP000783213">
    <property type="component" value="Unassembled WGS sequence"/>
</dbReference>